<feature type="region of interest" description="Disordered" evidence="1">
    <location>
        <begin position="1"/>
        <end position="44"/>
    </location>
</feature>
<proteinExistence type="predicted"/>
<evidence type="ECO:0000259" key="2">
    <source>
        <dbReference type="Pfam" id="PF09994"/>
    </source>
</evidence>
<name>A0ABR0JR28_9EURO</name>
<dbReference type="EMBL" id="JAVRRF010000001">
    <property type="protein sequence ID" value="KAK5068433.1"/>
    <property type="molecule type" value="Genomic_DNA"/>
</dbReference>
<dbReference type="PANTHER" id="PTHR33840">
    <property type="match status" value="1"/>
</dbReference>
<evidence type="ECO:0000256" key="1">
    <source>
        <dbReference type="SAM" id="MobiDB-lite"/>
    </source>
</evidence>
<dbReference type="InterPro" id="IPR018712">
    <property type="entry name" value="Tle1-like_cat"/>
</dbReference>
<organism evidence="3 4">
    <name type="scientific">Exophiala sideris</name>
    <dbReference type="NCBI Taxonomy" id="1016849"/>
    <lineage>
        <taxon>Eukaryota</taxon>
        <taxon>Fungi</taxon>
        <taxon>Dikarya</taxon>
        <taxon>Ascomycota</taxon>
        <taxon>Pezizomycotina</taxon>
        <taxon>Eurotiomycetes</taxon>
        <taxon>Chaetothyriomycetidae</taxon>
        <taxon>Chaetothyriales</taxon>
        <taxon>Herpotrichiellaceae</taxon>
        <taxon>Exophiala</taxon>
    </lineage>
</organism>
<dbReference type="Pfam" id="PF09994">
    <property type="entry name" value="T6SS_Tle1-like_cat"/>
    <property type="match status" value="1"/>
</dbReference>
<reference evidence="3 4" key="1">
    <citation type="submission" date="2023-08" db="EMBL/GenBank/DDBJ databases">
        <title>Black Yeasts Isolated from many extreme environments.</title>
        <authorList>
            <person name="Coleine C."/>
            <person name="Stajich J.E."/>
            <person name="Selbmann L."/>
        </authorList>
    </citation>
    <scope>NUCLEOTIDE SEQUENCE [LARGE SCALE GENOMIC DNA]</scope>
    <source>
        <strain evidence="3 4">CCFEE 6328</strain>
    </source>
</reference>
<dbReference type="PANTHER" id="PTHR33840:SF1">
    <property type="entry name" value="TLE1 PHOSPHOLIPASE DOMAIN-CONTAINING PROTEIN"/>
    <property type="match status" value="1"/>
</dbReference>
<evidence type="ECO:0000313" key="3">
    <source>
        <dbReference type="EMBL" id="KAK5068433.1"/>
    </source>
</evidence>
<feature type="domain" description="T6SS Phospholipase effector Tle1-like catalytic" evidence="2">
    <location>
        <begin position="74"/>
        <end position="376"/>
    </location>
</feature>
<evidence type="ECO:0000313" key="4">
    <source>
        <dbReference type="Proteomes" id="UP001345691"/>
    </source>
</evidence>
<protein>
    <recommendedName>
        <fullName evidence="2">T6SS Phospholipase effector Tle1-like catalytic domain-containing protein</fullName>
    </recommendedName>
</protein>
<dbReference type="Proteomes" id="UP001345691">
    <property type="component" value="Unassembled WGS sequence"/>
</dbReference>
<keyword evidence="4" id="KW-1185">Reference proteome</keyword>
<gene>
    <name evidence="3" type="ORF">LTR69_000552</name>
</gene>
<feature type="region of interest" description="Disordered" evidence="1">
    <location>
        <begin position="482"/>
        <end position="551"/>
    </location>
</feature>
<sequence length="551" mass="58567">MSSGPGRPNAGGGPPGSVPKQKGKLGRLGDRIRGRPSASASGTAIRILSPNEPVPIAEQSGMIFTARGREGAMIAILEDGTWNDAVRASPSNAQTNILRLFDCFLGSTSPEDDGKGLEQQYTGKIQIPIYQAGVGNETQGNVVSRNFSNLLGGGIGKGISKNVVYSYVDLCVRYQPGDEVFILGFSRGAFSALSLEAFVADVGIIKIPGSRTPGPGAGQLPAAFRVPWDEVATALFKAWLAFKSSGTSGTWAQTNYPVVPSIQYEVIKAPGVSLVEGVLVYDPVAAYKVPATAIGKPVSALERTLQSVPAQTRILRVAYALNEYRYPFTQIQLNATPNAAHRVAIVWWPGDHGNIGGGSTQSLNISQNTFLFMSQELQAAGFRLHQESISALTVLEVGQRQALQNSYSVKTYGPLGGRNFREPLATHNISRIARMWEEFTLLSEPGIQELLQPIFNPAVAQVNAHQGYEWVTKKSGNRVSEWAGLAGDGNDGLKPAQQVTAGDEAREGQGPPSGFAGQGATVGQDPEQVPNVTGLGPNVPHENPHAPTQLH</sequence>
<accession>A0ABR0JR28</accession>
<comment type="caution">
    <text evidence="3">The sequence shown here is derived from an EMBL/GenBank/DDBJ whole genome shotgun (WGS) entry which is preliminary data.</text>
</comment>